<name>A0A5J4P3Q0_9ZZZZ</name>
<dbReference type="EMBL" id="SNRY01011981">
    <property type="protein sequence ID" value="KAA6303876.1"/>
    <property type="molecule type" value="Genomic_DNA"/>
</dbReference>
<protein>
    <submittedName>
        <fullName evidence="1">Uncharacterized protein</fullName>
    </submittedName>
</protein>
<accession>A0A5J4P3Q0</accession>
<evidence type="ECO:0000313" key="1">
    <source>
        <dbReference type="EMBL" id="KAA6303876.1"/>
    </source>
</evidence>
<proteinExistence type="predicted"/>
<comment type="caution">
    <text evidence="1">The sequence shown here is derived from an EMBL/GenBank/DDBJ whole genome shotgun (WGS) entry which is preliminary data.</text>
</comment>
<sequence length="21" mass="2350">MAAKLASIGKVTESIRFYNHL</sequence>
<organism evidence="1">
    <name type="scientific">termite gut metagenome</name>
    <dbReference type="NCBI Taxonomy" id="433724"/>
    <lineage>
        <taxon>unclassified sequences</taxon>
        <taxon>metagenomes</taxon>
        <taxon>organismal metagenomes</taxon>
    </lineage>
</organism>
<reference evidence="1" key="1">
    <citation type="submission" date="2019-03" db="EMBL/GenBank/DDBJ databases">
        <title>Single cell metagenomics reveals metabolic interactions within the superorganism composed of flagellate Streblomastix strix and complex community of Bacteroidetes bacteria on its surface.</title>
        <authorList>
            <person name="Treitli S.C."/>
            <person name="Kolisko M."/>
            <person name="Husnik F."/>
            <person name="Keeling P."/>
            <person name="Hampl V."/>
        </authorList>
    </citation>
    <scope>NUCLEOTIDE SEQUENCE</scope>
    <source>
        <strain evidence="1">STM</strain>
    </source>
</reference>
<dbReference type="AlphaFoldDB" id="A0A5J4P3Q0"/>
<gene>
    <name evidence="1" type="ORF">EZS27_044482</name>
</gene>
<feature type="non-terminal residue" evidence="1">
    <location>
        <position position="21"/>
    </location>
</feature>